<dbReference type="PANTHER" id="PTHR48079:SF6">
    <property type="entry name" value="NAD(P)-BINDING DOMAIN-CONTAINING PROTEIN-RELATED"/>
    <property type="match status" value="1"/>
</dbReference>
<dbReference type="InterPro" id="IPR001509">
    <property type="entry name" value="Epimerase_deHydtase"/>
</dbReference>
<dbReference type="OrthoDB" id="9801056at2"/>
<evidence type="ECO:0000313" key="3">
    <source>
        <dbReference type="Proteomes" id="UP000434044"/>
    </source>
</evidence>
<sequence length="344" mass="36897">MTSTTHDAQLGSVLVTGATGQVGRRLVSALLAAGHPVTLLTRSPEAARRLWPNDHVAVHEGDLTNAASLAGLGAGVQTVFHLASYAPRPDEPDLYNAPDHWRVTAEGTANLVAALADASIERLVYVSTVKAMGDRAGTLGHPASADAPPEPDCLYGRAKLAAEQQVLALGHAHGIKVSVMRLPMVYGLDGAGNIARLVGAVAAGRFPPWPRLQNRRSAIHVEDAIDAALLIARHPESGGRAYIATDGQPYSTRWIYEQIRLALGRPIPRWTVPLWMLRRAAAGGTLAERWFGRRMPLTLDVLSKLTQDAWYDSSAMAALGFVPRHGLADEIKRLTRRLSAESAP</sequence>
<dbReference type="Pfam" id="PF01370">
    <property type="entry name" value="Epimerase"/>
    <property type="match status" value="1"/>
</dbReference>
<protein>
    <submittedName>
        <fullName evidence="2">NAD-dependent epimerase/dehydratase family protein</fullName>
    </submittedName>
</protein>
<dbReference type="InterPro" id="IPR051783">
    <property type="entry name" value="NAD(P)-dependent_oxidoreduct"/>
</dbReference>
<feature type="domain" description="NAD-dependent epimerase/dehydratase" evidence="1">
    <location>
        <begin position="13"/>
        <end position="239"/>
    </location>
</feature>
<comment type="caution">
    <text evidence="2">The sequence shown here is derived from an EMBL/GenBank/DDBJ whole genome shotgun (WGS) entry which is preliminary data.</text>
</comment>
<accession>A0A6N8EFZ3</accession>
<evidence type="ECO:0000259" key="1">
    <source>
        <dbReference type="Pfam" id="PF01370"/>
    </source>
</evidence>
<organism evidence="2 3">
    <name type="scientific">Allochromatium palmeri</name>
    <dbReference type="NCBI Taxonomy" id="231048"/>
    <lineage>
        <taxon>Bacteria</taxon>
        <taxon>Pseudomonadati</taxon>
        <taxon>Pseudomonadota</taxon>
        <taxon>Gammaproteobacteria</taxon>
        <taxon>Chromatiales</taxon>
        <taxon>Chromatiaceae</taxon>
        <taxon>Allochromatium</taxon>
    </lineage>
</organism>
<dbReference type="AlphaFoldDB" id="A0A6N8EFZ3"/>
<dbReference type="GO" id="GO:0004029">
    <property type="term" value="F:aldehyde dehydrogenase (NAD+) activity"/>
    <property type="evidence" value="ECO:0007669"/>
    <property type="project" value="TreeGrafter"/>
</dbReference>
<evidence type="ECO:0000313" key="2">
    <source>
        <dbReference type="EMBL" id="MTW21274.1"/>
    </source>
</evidence>
<dbReference type="Gene3D" id="3.40.50.720">
    <property type="entry name" value="NAD(P)-binding Rossmann-like Domain"/>
    <property type="match status" value="1"/>
</dbReference>
<name>A0A6N8EFZ3_9GAMM</name>
<gene>
    <name evidence="2" type="ORF">GJ668_09190</name>
</gene>
<proteinExistence type="predicted"/>
<dbReference type="SUPFAM" id="SSF51735">
    <property type="entry name" value="NAD(P)-binding Rossmann-fold domains"/>
    <property type="match status" value="1"/>
</dbReference>
<dbReference type="EMBL" id="WNKT01000016">
    <property type="protein sequence ID" value="MTW21274.1"/>
    <property type="molecule type" value="Genomic_DNA"/>
</dbReference>
<dbReference type="Proteomes" id="UP000434044">
    <property type="component" value="Unassembled WGS sequence"/>
</dbReference>
<dbReference type="InterPro" id="IPR036291">
    <property type="entry name" value="NAD(P)-bd_dom_sf"/>
</dbReference>
<dbReference type="RefSeq" id="WP_155449861.1">
    <property type="nucleotide sequence ID" value="NZ_WNKT01000016.1"/>
</dbReference>
<dbReference type="GO" id="GO:0005737">
    <property type="term" value="C:cytoplasm"/>
    <property type="evidence" value="ECO:0007669"/>
    <property type="project" value="TreeGrafter"/>
</dbReference>
<dbReference type="PANTHER" id="PTHR48079">
    <property type="entry name" value="PROTEIN YEEZ"/>
    <property type="match status" value="1"/>
</dbReference>
<keyword evidence="3" id="KW-1185">Reference proteome</keyword>
<reference evidence="2 3" key="1">
    <citation type="submission" date="2019-11" db="EMBL/GenBank/DDBJ databases">
        <title>Whole-genome sequence of the anaerobic purple sulfur bacterium Allochromatium palmeri DSM 15591.</title>
        <authorList>
            <person name="Kyndt J.A."/>
            <person name="Meyer T.E."/>
        </authorList>
    </citation>
    <scope>NUCLEOTIDE SEQUENCE [LARGE SCALE GENOMIC DNA]</scope>
    <source>
        <strain evidence="2 3">DSM 15591</strain>
    </source>
</reference>